<evidence type="ECO:0000313" key="4">
    <source>
        <dbReference type="EMBL" id="SOE46994.1"/>
    </source>
</evidence>
<organism evidence="3 5">
    <name type="scientific">Orrella dioscoreae</name>
    <dbReference type="NCBI Taxonomy" id="1851544"/>
    <lineage>
        <taxon>Bacteria</taxon>
        <taxon>Pseudomonadati</taxon>
        <taxon>Pseudomonadota</taxon>
        <taxon>Betaproteobacteria</taxon>
        <taxon>Burkholderiales</taxon>
        <taxon>Alcaligenaceae</taxon>
        <taxon>Orrella</taxon>
    </lineage>
</organism>
<keyword evidence="5" id="KW-1185">Reference proteome</keyword>
<keyword evidence="2" id="KW-0732">Signal</keyword>
<dbReference type="Pfam" id="PF03401">
    <property type="entry name" value="TctC"/>
    <property type="match status" value="1"/>
</dbReference>
<evidence type="ECO:0000313" key="5">
    <source>
        <dbReference type="Proteomes" id="UP000078558"/>
    </source>
</evidence>
<dbReference type="PANTHER" id="PTHR42928">
    <property type="entry name" value="TRICARBOXYLATE-BINDING PROTEIN"/>
    <property type="match status" value="1"/>
</dbReference>
<evidence type="ECO:0000256" key="1">
    <source>
        <dbReference type="ARBA" id="ARBA00006987"/>
    </source>
</evidence>
<reference evidence="4 5" key="2">
    <citation type="submission" date="2017-08" db="EMBL/GenBank/DDBJ databases">
        <authorList>
            <person name="de Groot N.N."/>
        </authorList>
    </citation>
    <scope>NUCLEOTIDE SEQUENCE [LARGE SCALE GENOMIC DNA]</scope>
    <source>
        <strain evidence="4">Orrdi1</strain>
    </source>
</reference>
<dbReference type="Gene3D" id="3.40.190.10">
    <property type="entry name" value="Periplasmic binding protein-like II"/>
    <property type="match status" value="1"/>
</dbReference>
<sequence length="324" mass="34000">MSVKRFIAPLFAAGALAVAMPACAQAQYPDRPIRLVVPWAPGGATDVIARIVGKRLGEQLGQPIVVENKGGAGGNIGTAAFVREKADGYALLMTTSSTNAINTHLYSQTGYDAAKDFAHVAFVGSIPNVLEVPAKSPFKTARELLDYARANPGKLDYGTAGVGSSQHLAAAQLVHSAGIEITHIPYKGSGLAVADLLGEKIDFMLDTGSLSQVKGGALRALAVASGERLSVLPDVPTFDEVGLKGMHAAAWYGLAARAGTPPEIVARLNKEVNAILQEPAIRKQLEEMGVQVGPLRDPAALDAFVLKEIERFKALVEMSGARLD</sequence>
<dbReference type="RefSeq" id="WP_067753850.1">
    <property type="nucleotide sequence ID" value="NZ_LT907988.1"/>
</dbReference>
<dbReference type="InterPro" id="IPR042100">
    <property type="entry name" value="Bug_dom1"/>
</dbReference>
<dbReference type="Gene3D" id="3.40.190.150">
    <property type="entry name" value="Bordetella uptake gene, domain 1"/>
    <property type="match status" value="1"/>
</dbReference>
<name>A0A1C3K2E4_9BURK</name>
<comment type="similarity">
    <text evidence="1">Belongs to the UPF0065 (bug) family.</text>
</comment>
<dbReference type="InterPro" id="IPR005064">
    <property type="entry name" value="BUG"/>
</dbReference>
<dbReference type="CDD" id="cd07012">
    <property type="entry name" value="PBP2_Bug_TTT"/>
    <property type="match status" value="1"/>
</dbReference>
<proteinExistence type="inferred from homology"/>
<dbReference type="EMBL" id="LT907988">
    <property type="protein sequence ID" value="SOE46994.1"/>
    <property type="molecule type" value="Genomic_DNA"/>
</dbReference>
<dbReference type="Proteomes" id="UP000078558">
    <property type="component" value="Chromosome I"/>
</dbReference>
<accession>A0A1C3K2E4</accession>
<protein>
    <submittedName>
        <fullName evidence="3">Tricarboxylate transport protein TctC</fullName>
    </submittedName>
</protein>
<dbReference type="AlphaFoldDB" id="A0A1C3K2E4"/>
<feature type="chain" id="PRO_5015062569" evidence="2">
    <location>
        <begin position="25"/>
        <end position="324"/>
    </location>
</feature>
<reference evidence="3 5" key="1">
    <citation type="submission" date="2016-06" db="EMBL/GenBank/DDBJ databases">
        <authorList>
            <person name="Kjaerup R.B."/>
            <person name="Dalgaard T.S."/>
            <person name="Juul-Madsen H.R."/>
        </authorList>
    </citation>
    <scope>NUCLEOTIDE SEQUENCE [LARGE SCALE GENOMIC DNA]</scope>
    <source>
        <strain evidence="3">Orrdi1</strain>
    </source>
</reference>
<dbReference type="OrthoDB" id="8678477at2"/>
<dbReference type="EMBL" id="FLRC01000021">
    <property type="protein sequence ID" value="SBT25598.1"/>
    <property type="molecule type" value="Genomic_DNA"/>
</dbReference>
<dbReference type="STRING" id="1851544.ODI_03526"/>
<gene>
    <name evidence="3" type="ORF">ODI_03526</name>
    <name evidence="4" type="ORF">ODI_R0584</name>
</gene>
<dbReference type="PIRSF" id="PIRSF017082">
    <property type="entry name" value="YflP"/>
    <property type="match status" value="1"/>
</dbReference>
<evidence type="ECO:0000256" key="2">
    <source>
        <dbReference type="SAM" id="SignalP"/>
    </source>
</evidence>
<dbReference type="KEGG" id="odi:ODI_R0584"/>
<dbReference type="PANTHER" id="PTHR42928:SF5">
    <property type="entry name" value="BLR1237 PROTEIN"/>
    <property type="match status" value="1"/>
</dbReference>
<dbReference type="SUPFAM" id="SSF53850">
    <property type="entry name" value="Periplasmic binding protein-like II"/>
    <property type="match status" value="1"/>
</dbReference>
<evidence type="ECO:0000313" key="3">
    <source>
        <dbReference type="EMBL" id="SBT25598.1"/>
    </source>
</evidence>
<feature type="signal peptide" evidence="2">
    <location>
        <begin position="1"/>
        <end position="24"/>
    </location>
</feature>